<comment type="caution">
    <text evidence="8">The sequence shown here is derived from an EMBL/GenBank/DDBJ whole genome shotgun (WGS) entry which is preliminary data.</text>
</comment>
<evidence type="ECO:0000256" key="7">
    <source>
        <dbReference type="SAM" id="Phobius"/>
    </source>
</evidence>
<gene>
    <name evidence="8" type="ORF">HBJ55_17010</name>
</gene>
<dbReference type="Pfam" id="PF03547">
    <property type="entry name" value="Mem_trans"/>
    <property type="match status" value="1"/>
</dbReference>
<evidence type="ECO:0000313" key="9">
    <source>
        <dbReference type="Proteomes" id="UP001318321"/>
    </source>
</evidence>
<feature type="transmembrane region" description="Helical" evidence="7">
    <location>
        <begin position="197"/>
        <end position="220"/>
    </location>
</feature>
<evidence type="ECO:0000256" key="3">
    <source>
        <dbReference type="ARBA" id="ARBA00022475"/>
    </source>
</evidence>
<accession>A0ABX0PUM0</accession>
<feature type="transmembrane region" description="Helical" evidence="7">
    <location>
        <begin position="65"/>
        <end position="87"/>
    </location>
</feature>
<dbReference type="PANTHER" id="PTHR36838">
    <property type="entry name" value="AUXIN EFFLUX CARRIER FAMILY PROTEIN"/>
    <property type="match status" value="1"/>
</dbReference>
<protein>
    <submittedName>
        <fullName evidence="8">AEC family transporter</fullName>
    </submittedName>
</protein>
<evidence type="ECO:0000256" key="6">
    <source>
        <dbReference type="ARBA" id="ARBA00023136"/>
    </source>
</evidence>
<keyword evidence="2" id="KW-0813">Transport</keyword>
<name>A0ABX0PUM0_9GAMM</name>
<feature type="transmembrane region" description="Helical" evidence="7">
    <location>
        <begin position="125"/>
        <end position="147"/>
    </location>
</feature>
<evidence type="ECO:0000256" key="1">
    <source>
        <dbReference type="ARBA" id="ARBA00004141"/>
    </source>
</evidence>
<evidence type="ECO:0000256" key="2">
    <source>
        <dbReference type="ARBA" id="ARBA00022448"/>
    </source>
</evidence>
<keyword evidence="4 7" id="KW-0812">Transmembrane</keyword>
<keyword evidence="6 7" id="KW-0472">Membrane</keyword>
<feature type="transmembrane region" description="Helical" evidence="7">
    <location>
        <begin position="289"/>
        <end position="310"/>
    </location>
</feature>
<keyword evidence="9" id="KW-1185">Reference proteome</keyword>
<feature type="transmembrane region" description="Helical" evidence="7">
    <location>
        <begin position="6"/>
        <end position="23"/>
    </location>
</feature>
<dbReference type="InterPro" id="IPR004776">
    <property type="entry name" value="Mem_transp_PIN-like"/>
</dbReference>
<keyword evidence="3" id="KW-1003">Cell membrane</keyword>
<keyword evidence="5 7" id="KW-1133">Transmembrane helix</keyword>
<dbReference type="PANTHER" id="PTHR36838:SF3">
    <property type="entry name" value="TRANSPORTER AUXIN EFFLUX CARRIER EC FAMILY"/>
    <property type="match status" value="1"/>
</dbReference>
<evidence type="ECO:0000256" key="4">
    <source>
        <dbReference type="ARBA" id="ARBA00022692"/>
    </source>
</evidence>
<comment type="subcellular location">
    <subcellularLocation>
        <location evidence="1">Membrane</location>
        <topology evidence="1">Multi-pass membrane protein</topology>
    </subcellularLocation>
</comment>
<feature type="transmembrane region" description="Helical" evidence="7">
    <location>
        <begin position="99"/>
        <end position="119"/>
    </location>
</feature>
<reference evidence="8 9" key="1">
    <citation type="submission" date="2020-03" db="EMBL/GenBank/DDBJ databases">
        <title>Identification of Halomonas strains.</title>
        <authorList>
            <person name="Xiao Z."/>
            <person name="Dong F."/>
            <person name="Wang Z."/>
            <person name="Zhao J.-Y."/>
        </authorList>
    </citation>
    <scope>NUCLEOTIDE SEQUENCE [LARGE SCALE GENOMIC DNA]</scope>
    <source>
        <strain evidence="8 9">DX6</strain>
    </source>
</reference>
<dbReference type="RefSeq" id="WP_167117682.1">
    <property type="nucleotide sequence ID" value="NZ_JAAQTO010000049.1"/>
</dbReference>
<sequence length="320" mass="33303">MLEILAITTPIFLLIGTGYLAMATRLVNREQIQGVATFVLYFALPALVIRALTQNPLDEVLQTQYLLAYGLGSVAIFSLGLLLTLAIQHKPLSEGAMHALGMSASNSGFIGYPVAAMVIGSSPAAIFMALNMMIENLLVIPAALILAEAGRQSGAGIATVARKTFLRLVRNPVLVGITLGLLLAVTETPLPRPLAQVVDMLASAAGPAALFVIGGTLFGLRVRGMFKDVGQIVVGKLIFHPLAVLGVFLLMPQADPGMVAGALLFACAPMVSIYPLLGHRYGMAGISAAALMVATLAAFATLSLGLWLMAASGLLPTSQV</sequence>
<evidence type="ECO:0000256" key="5">
    <source>
        <dbReference type="ARBA" id="ARBA00022989"/>
    </source>
</evidence>
<feature type="transmembrane region" description="Helical" evidence="7">
    <location>
        <begin position="168"/>
        <end position="185"/>
    </location>
</feature>
<feature type="transmembrane region" description="Helical" evidence="7">
    <location>
        <begin position="232"/>
        <end position="251"/>
    </location>
</feature>
<proteinExistence type="predicted"/>
<feature type="transmembrane region" description="Helical" evidence="7">
    <location>
        <begin position="35"/>
        <end position="53"/>
    </location>
</feature>
<organism evidence="8 9">
    <name type="scientific">Billgrantia bachuensis</name>
    <dbReference type="NCBI Taxonomy" id="2717286"/>
    <lineage>
        <taxon>Bacteria</taxon>
        <taxon>Pseudomonadati</taxon>
        <taxon>Pseudomonadota</taxon>
        <taxon>Gammaproteobacteria</taxon>
        <taxon>Oceanospirillales</taxon>
        <taxon>Halomonadaceae</taxon>
        <taxon>Billgrantia</taxon>
    </lineage>
</organism>
<dbReference type="Proteomes" id="UP001318321">
    <property type="component" value="Unassembled WGS sequence"/>
</dbReference>
<evidence type="ECO:0000313" key="8">
    <source>
        <dbReference type="EMBL" id="NIC07131.1"/>
    </source>
</evidence>
<dbReference type="EMBL" id="JAAQTO010000049">
    <property type="protein sequence ID" value="NIC07131.1"/>
    <property type="molecule type" value="Genomic_DNA"/>
</dbReference>
<feature type="transmembrane region" description="Helical" evidence="7">
    <location>
        <begin position="257"/>
        <end position="277"/>
    </location>
</feature>